<dbReference type="Proteomes" id="UP000675881">
    <property type="component" value="Chromosome 7"/>
</dbReference>
<accession>A0A7R8HCY6</accession>
<proteinExistence type="predicted"/>
<reference evidence="2" key="1">
    <citation type="submission" date="2021-02" db="EMBL/GenBank/DDBJ databases">
        <authorList>
            <person name="Bekaert M."/>
        </authorList>
    </citation>
    <scope>NUCLEOTIDE SEQUENCE</scope>
    <source>
        <strain evidence="2">IoA-00</strain>
    </source>
</reference>
<evidence type="ECO:0000313" key="3">
    <source>
        <dbReference type="Proteomes" id="UP000675881"/>
    </source>
</evidence>
<dbReference type="AlphaFoldDB" id="A0A7R8HCY6"/>
<keyword evidence="3" id="KW-1185">Reference proteome</keyword>
<evidence type="ECO:0000313" key="2">
    <source>
        <dbReference type="EMBL" id="CAF3000326.1"/>
    </source>
</evidence>
<name>A0A7R8HCY6_LEPSM</name>
<dbReference type="InterPro" id="IPR035892">
    <property type="entry name" value="C2_domain_sf"/>
</dbReference>
<evidence type="ECO:0000256" key="1">
    <source>
        <dbReference type="SAM" id="MobiDB-lite"/>
    </source>
</evidence>
<protein>
    <submittedName>
        <fullName evidence="2">(salmon louse) hypothetical protein</fullName>
    </submittedName>
</protein>
<organism evidence="2 3">
    <name type="scientific">Lepeophtheirus salmonis</name>
    <name type="common">Salmon louse</name>
    <name type="synonym">Caligus salmonis</name>
    <dbReference type="NCBI Taxonomy" id="72036"/>
    <lineage>
        <taxon>Eukaryota</taxon>
        <taxon>Metazoa</taxon>
        <taxon>Ecdysozoa</taxon>
        <taxon>Arthropoda</taxon>
        <taxon>Crustacea</taxon>
        <taxon>Multicrustacea</taxon>
        <taxon>Hexanauplia</taxon>
        <taxon>Copepoda</taxon>
        <taxon>Siphonostomatoida</taxon>
        <taxon>Caligidae</taxon>
        <taxon>Lepeophtheirus</taxon>
    </lineage>
</organism>
<sequence>MSLVVKLIGFNGSGTGGDRIAKATFRVPDEIRAMTVLPKTLTSTFLATKLICQTVADLAKYMLDGVDEDFIYVLLAMFPSDNIQLDWPIASPLQRDENISIHIMAFNRFLNNRLLGNTTFSLHRLLDQPTVQLAASLLDMNGIPLKASIKLEMSYYSPFSYEDDSVDELEAEDDDNIRSYISDDLSDNKALVSIERNIANIERNFNRRQDEGSHGDEESLMNRDSDSVGVPSDIEASFSEEAPLLEKPSFSKEIIQETNKNESVKQRSQSKR</sequence>
<dbReference type="OrthoDB" id="10059618at2759"/>
<dbReference type="SUPFAM" id="SSF49562">
    <property type="entry name" value="C2 domain (Calcium/lipid-binding domain, CaLB)"/>
    <property type="match status" value="1"/>
</dbReference>
<feature type="compositionally biased region" description="Basic and acidic residues" evidence="1">
    <location>
        <begin position="205"/>
        <end position="226"/>
    </location>
</feature>
<gene>
    <name evidence="2" type="ORF">LSAA_13453</name>
</gene>
<feature type="region of interest" description="Disordered" evidence="1">
    <location>
        <begin position="205"/>
        <end position="272"/>
    </location>
</feature>
<dbReference type="EMBL" id="HG994586">
    <property type="protein sequence ID" value="CAF3000326.1"/>
    <property type="molecule type" value="Genomic_DNA"/>
</dbReference>
<dbReference type="Gene3D" id="2.60.40.150">
    <property type="entry name" value="C2 domain"/>
    <property type="match status" value="1"/>
</dbReference>